<reference evidence="2" key="1">
    <citation type="submission" date="2014-11" db="EMBL/GenBank/DDBJ databases">
        <authorList>
            <person name="Amaro Gonzalez C."/>
        </authorList>
    </citation>
    <scope>NUCLEOTIDE SEQUENCE</scope>
</reference>
<dbReference type="AlphaFoldDB" id="A0A0E9SRB7"/>
<reference evidence="2" key="2">
    <citation type="journal article" date="2015" name="Fish Shellfish Immunol.">
        <title>Early steps in the European eel (Anguilla anguilla)-Vibrio vulnificus interaction in the gills: Role of the RtxA13 toxin.</title>
        <authorList>
            <person name="Callol A."/>
            <person name="Pajuelo D."/>
            <person name="Ebbesson L."/>
            <person name="Teles M."/>
            <person name="MacKenzie S."/>
            <person name="Amaro C."/>
        </authorList>
    </citation>
    <scope>NUCLEOTIDE SEQUENCE</scope>
</reference>
<feature type="region of interest" description="Disordered" evidence="1">
    <location>
        <begin position="1"/>
        <end position="35"/>
    </location>
</feature>
<proteinExistence type="predicted"/>
<sequence>MTINKNKKLSPGSINVTSQNKNKKEKKVRNSSAEQGHVQIIKLNVNRWRQL</sequence>
<dbReference type="EMBL" id="GBXM01065499">
    <property type="protein sequence ID" value="JAH43078.1"/>
    <property type="molecule type" value="Transcribed_RNA"/>
</dbReference>
<evidence type="ECO:0000256" key="1">
    <source>
        <dbReference type="SAM" id="MobiDB-lite"/>
    </source>
</evidence>
<protein>
    <submittedName>
        <fullName evidence="2">Uncharacterized protein</fullName>
    </submittedName>
</protein>
<evidence type="ECO:0000313" key="2">
    <source>
        <dbReference type="EMBL" id="JAH43078.1"/>
    </source>
</evidence>
<organism evidence="2">
    <name type="scientific">Anguilla anguilla</name>
    <name type="common">European freshwater eel</name>
    <name type="synonym">Muraena anguilla</name>
    <dbReference type="NCBI Taxonomy" id="7936"/>
    <lineage>
        <taxon>Eukaryota</taxon>
        <taxon>Metazoa</taxon>
        <taxon>Chordata</taxon>
        <taxon>Craniata</taxon>
        <taxon>Vertebrata</taxon>
        <taxon>Euteleostomi</taxon>
        <taxon>Actinopterygii</taxon>
        <taxon>Neopterygii</taxon>
        <taxon>Teleostei</taxon>
        <taxon>Anguilliformes</taxon>
        <taxon>Anguillidae</taxon>
        <taxon>Anguilla</taxon>
    </lineage>
</organism>
<name>A0A0E9SRB7_ANGAN</name>
<accession>A0A0E9SRB7</accession>